<gene>
    <name evidence="11" type="primary">ND3</name>
</gene>
<evidence type="ECO:0000256" key="4">
    <source>
        <dbReference type="ARBA" id="ARBA00022448"/>
    </source>
</evidence>
<comment type="function">
    <text evidence="9">Core subunit of the mitochondrial membrane respiratory chain NADH dehydrogenase (Complex I) which catalyzes electron transfer from NADH through the respiratory chain, using ubiquinone as an electron acceptor. Essential for the catalytic activity of complex I.</text>
</comment>
<reference evidence="11" key="1">
    <citation type="submission" date="2016-05" db="EMBL/GenBank/DDBJ databases">
        <title>The complete mitochondrial genome of Agelena silvatica.</title>
        <authorList>
            <person name="Zhu X."/>
            <person name="Zhang Z."/>
            <person name="Peng Z."/>
        </authorList>
    </citation>
    <scope>NUCLEOTIDE SEQUENCE</scope>
</reference>
<dbReference type="GeneID" id="31085248"/>
<evidence type="ECO:0000256" key="2">
    <source>
        <dbReference type="ARBA" id="ARBA00008472"/>
    </source>
</evidence>
<evidence type="ECO:0000256" key="9">
    <source>
        <dbReference type="RuleBase" id="RU003640"/>
    </source>
</evidence>
<dbReference type="InterPro" id="IPR000440">
    <property type="entry name" value="NADH_UbQ/plastoQ_OxRdtase_su3"/>
</dbReference>
<keyword evidence="9" id="KW-0249">Electron transport</keyword>
<comment type="similarity">
    <text evidence="2 9">Belongs to the complex I subunit 3 family.</text>
</comment>
<evidence type="ECO:0000256" key="1">
    <source>
        <dbReference type="ARBA" id="ARBA00004370"/>
    </source>
</evidence>
<dbReference type="GO" id="GO:0008137">
    <property type="term" value="F:NADH dehydrogenase (ubiquinone) activity"/>
    <property type="evidence" value="ECO:0007669"/>
    <property type="project" value="UniProtKB-UniRule"/>
</dbReference>
<geneLocation type="mitochondrion" evidence="11"/>
<name>A0A1P8VZ90_9ARAC</name>
<dbReference type="PANTHER" id="PTHR11058">
    <property type="entry name" value="NADH-UBIQUINONE OXIDOREDUCTASE CHAIN 3"/>
    <property type="match status" value="1"/>
</dbReference>
<protein>
    <recommendedName>
        <fullName evidence="3 9">NADH-ubiquinone oxidoreductase chain 3</fullName>
        <ecNumber evidence="9">7.1.1.2</ecNumber>
    </recommendedName>
</protein>
<feature type="transmembrane region" description="Helical" evidence="9">
    <location>
        <begin position="73"/>
        <end position="97"/>
    </location>
</feature>
<keyword evidence="9 11" id="KW-0496">Mitochondrion</keyword>
<keyword evidence="9" id="KW-0830">Ubiquinone</keyword>
<dbReference type="CTD" id="4537"/>
<proteinExistence type="inferred from homology"/>
<keyword evidence="5 9" id="KW-0812">Transmembrane</keyword>
<organism evidence="11">
    <name type="scientific">Agelena silvatica</name>
    <dbReference type="NCBI Taxonomy" id="648239"/>
    <lineage>
        <taxon>Eukaryota</taxon>
        <taxon>Metazoa</taxon>
        <taxon>Ecdysozoa</taxon>
        <taxon>Arthropoda</taxon>
        <taxon>Chelicerata</taxon>
        <taxon>Arachnida</taxon>
        <taxon>Araneae</taxon>
        <taxon>Araneomorphae</taxon>
        <taxon>Entelegynae</taxon>
        <taxon>Agelenidae</taxon>
        <taxon>Agelena</taxon>
    </lineage>
</organism>
<keyword evidence="9" id="KW-0520">NAD</keyword>
<dbReference type="AlphaFoldDB" id="A0A1P8VZ90"/>
<keyword evidence="10" id="KW-0732">Signal</keyword>
<dbReference type="EMBL" id="KX290739">
    <property type="protein sequence ID" value="APZ84004.1"/>
    <property type="molecule type" value="Genomic_DNA"/>
</dbReference>
<accession>A0A1P8VZ90</accession>
<keyword evidence="4 9" id="KW-0813">Transport</keyword>
<keyword evidence="6 9" id="KW-1133">Transmembrane helix</keyword>
<evidence type="ECO:0000313" key="11">
    <source>
        <dbReference type="EMBL" id="APZ84004.1"/>
    </source>
</evidence>
<evidence type="ECO:0000256" key="10">
    <source>
        <dbReference type="SAM" id="SignalP"/>
    </source>
</evidence>
<sequence>MLFESLLLVLLVYLLFFLMFYKVVGDNESMSPYECGFDPSSFTRMVFSYRFFLISILFIIFDVEISLMLPIPFLLMSVMGVWVFIMFVGVLILGLLYEYNYGSLEWLDSDTFV</sequence>
<dbReference type="EC" id="7.1.1.2" evidence="9"/>
<keyword evidence="7 9" id="KW-0472">Membrane</keyword>
<dbReference type="PANTHER" id="PTHR11058:SF9">
    <property type="entry name" value="NADH-UBIQUINONE OXIDOREDUCTASE CHAIN 3"/>
    <property type="match status" value="1"/>
</dbReference>
<feature type="signal peptide" evidence="10">
    <location>
        <begin position="1"/>
        <end position="25"/>
    </location>
</feature>
<dbReference type="GO" id="GO:0031966">
    <property type="term" value="C:mitochondrial membrane"/>
    <property type="evidence" value="ECO:0007669"/>
    <property type="project" value="UniProtKB-SubCell"/>
</dbReference>
<comment type="subcellular location">
    <subcellularLocation>
        <location evidence="1">Membrane</location>
    </subcellularLocation>
    <subcellularLocation>
        <location evidence="9">Mitochondrion membrane</location>
        <topology evidence="9">Multi-pass membrane protein</topology>
    </subcellularLocation>
</comment>
<dbReference type="Pfam" id="PF00507">
    <property type="entry name" value="Oxidored_q4"/>
    <property type="match status" value="1"/>
</dbReference>
<dbReference type="GO" id="GO:0030964">
    <property type="term" value="C:NADH dehydrogenase complex"/>
    <property type="evidence" value="ECO:0007669"/>
    <property type="project" value="TreeGrafter"/>
</dbReference>
<keyword evidence="9" id="KW-0679">Respiratory chain</keyword>
<dbReference type="RefSeq" id="YP_009349344.1">
    <property type="nucleotide sequence ID" value="NC_033971.1"/>
</dbReference>
<comment type="catalytic activity">
    <reaction evidence="8 9">
        <text>a ubiquinone + NADH + 5 H(+)(in) = a ubiquinol + NAD(+) + 4 H(+)(out)</text>
        <dbReference type="Rhea" id="RHEA:29091"/>
        <dbReference type="Rhea" id="RHEA-COMP:9565"/>
        <dbReference type="Rhea" id="RHEA-COMP:9566"/>
        <dbReference type="ChEBI" id="CHEBI:15378"/>
        <dbReference type="ChEBI" id="CHEBI:16389"/>
        <dbReference type="ChEBI" id="CHEBI:17976"/>
        <dbReference type="ChEBI" id="CHEBI:57540"/>
        <dbReference type="ChEBI" id="CHEBI:57945"/>
        <dbReference type="EC" id="7.1.1.2"/>
    </reaction>
</comment>
<dbReference type="InterPro" id="IPR038430">
    <property type="entry name" value="NDAH_ubi_oxred_su3_sf"/>
</dbReference>
<evidence type="ECO:0000256" key="5">
    <source>
        <dbReference type="ARBA" id="ARBA00022692"/>
    </source>
</evidence>
<keyword evidence="9" id="KW-1278">Translocase</keyword>
<evidence type="ECO:0000256" key="6">
    <source>
        <dbReference type="ARBA" id="ARBA00022989"/>
    </source>
</evidence>
<evidence type="ECO:0000256" key="8">
    <source>
        <dbReference type="ARBA" id="ARBA00049551"/>
    </source>
</evidence>
<evidence type="ECO:0000256" key="7">
    <source>
        <dbReference type="ARBA" id="ARBA00023136"/>
    </source>
</evidence>
<evidence type="ECO:0000256" key="3">
    <source>
        <dbReference type="ARBA" id="ARBA00021007"/>
    </source>
</evidence>
<feature type="transmembrane region" description="Helical" evidence="9">
    <location>
        <begin position="41"/>
        <end position="61"/>
    </location>
</feature>
<dbReference type="Gene3D" id="1.20.58.1610">
    <property type="entry name" value="NADH:ubiquinone/plastoquinone oxidoreductase, chain 3"/>
    <property type="match status" value="1"/>
</dbReference>
<feature type="chain" id="PRO_5012410886" description="NADH-ubiquinone oxidoreductase chain 3" evidence="10">
    <location>
        <begin position="26"/>
        <end position="113"/>
    </location>
</feature>